<dbReference type="Pfam" id="PF03466">
    <property type="entry name" value="LysR_substrate"/>
    <property type="match status" value="1"/>
</dbReference>
<name>A0ABV9SBK6_9PSEU</name>
<keyword evidence="3" id="KW-0238">DNA-binding</keyword>
<evidence type="ECO:0000256" key="1">
    <source>
        <dbReference type="ARBA" id="ARBA00009437"/>
    </source>
</evidence>
<dbReference type="EMBL" id="JBHSIS010000022">
    <property type="protein sequence ID" value="MFC4858051.1"/>
    <property type="molecule type" value="Genomic_DNA"/>
</dbReference>
<dbReference type="PRINTS" id="PR00039">
    <property type="entry name" value="HTHLYSR"/>
</dbReference>
<sequence length="293" mass="31478">MELRQVRAFMAVVDEGHVGRAAQRLHVTQPTLSRQVAALERAVGVPLFDRSGRALSLTPAGEVFAAGARDLVRRADDVVSGARRAHRGELGVLRIGFVQSATFEALPRMVRDFRAAWPSVRVEVTAMTTLVQVAALADDALDVGLLRPPVVGPELELRTLSRDPLLVALPGGHRLAERERVALADLATESFVLYGRESGPAVHDTIVGFCREAGFSPRIVQEAVDVQTIVALVAGGLGVSLLISPVPGAGGSVVFRPLVEELPPWEMALAWSRRNRSPVLTRLLETVPVDVVP</sequence>
<evidence type="ECO:0000313" key="6">
    <source>
        <dbReference type="EMBL" id="MFC4858051.1"/>
    </source>
</evidence>
<proteinExistence type="inferred from homology"/>
<evidence type="ECO:0000313" key="7">
    <source>
        <dbReference type="Proteomes" id="UP001595859"/>
    </source>
</evidence>
<dbReference type="PANTHER" id="PTHR30346:SF28">
    <property type="entry name" value="HTH-TYPE TRANSCRIPTIONAL REGULATOR CYNR"/>
    <property type="match status" value="1"/>
</dbReference>
<evidence type="ECO:0000259" key="5">
    <source>
        <dbReference type="PROSITE" id="PS50931"/>
    </source>
</evidence>
<gene>
    <name evidence="6" type="ORF">ACFPCV_31515</name>
</gene>
<dbReference type="InterPro" id="IPR036388">
    <property type="entry name" value="WH-like_DNA-bd_sf"/>
</dbReference>
<dbReference type="SUPFAM" id="SSF46785">
    <property type="entry name" value="Winged helix' DNA-binding domain"/>
    <property type="match status" value="1"/>
</dbReference>
<dbReference type="SUPFAM" id="SSF53850">
    <property type="entry name" value="Periplasmic binding protein-like II"/>
    <property type="match status" value="1"/>
</dbReference>
<comment type="caution">
    <text evidence="6">The sequence shown here is derived from an EMBL/GenBank/DDBJ whole genome shotgun (WGS) entry which is preliminary data.</text>
</comment>
<feature type="domain" description="HTH lysR-type" evidence="5">
    <location>
        <begin position="1"/>
        <end position="58"/>
    </location>
</feature>
<keyword evidence="2" id="KW-0805">Transcription regulation</keyword>
<keyword evidence="7" id="KW-1185">Reference proteome</keyword>
<dbReference type="PROSITE" id="PS50931">
    <property type="entry name" value="HTH_LYSR"/>
    <property type="match status" value="1"/>
</dbReference>
<keyword evidence="4" id="KW-0804">Transcription</keyword>
<dbReference type="InterPro" id="IPR036390">
    <property type="entry name" value="WH_DNA-bd_sf"/>
</dbReference>
<reference evidence="7" key="1">
    <citation type="journal article" date="2019" name="Int. J. Syst. Evol. Microbiol.">
        <title>The Global Catalogue of Microorganisms (GCM) 10K type strain sequencing project: providing services to taxonomists for standard genome sequencing and annotation.</title>
        <authorList>
            <consortium name="The Broad Institute Genomics Platform"/>
            <consortium name="The Broad Institute Genome Sequencing Center for Infectious Disease"/>
            <person name="Wu L."/>
            <person name="Ma J."/>
        </authorList>
    </citation>
    <scope>NUCLEOTIDE SEQUENCE [LARGE SCALE GENOMIC DNA]</scope>
    <source>
        <strain evidence="7">ZS-22-S1</strain>
    </source>
</reference>
<evidence type="ECO:0000256" key="2">
    <source>
        <dbReference type="ARBA" id="ARBA00023015"/>
    </source>
</evidence>
<dbReference type="InterPro" id="IPR000847">
    <property type="entry name" value="LysR_HTH_N"/>
</dbReference>
<organism evidence="6 7">
    <name type="scientific">Actinophytocola glycyrrhizae</name>
    <dbReference type="NCBI Taxonomy" id="2044873"/>
    <lineage>
        <taxon>Bacteria</taxon>
        <taxon>Bacillati</taxon>
        <taxon>Actinomycetota</taxon>
        <taxon>Actinomycetes</taxon>
        <taxon>Pseudonocardiales</taxon>
        <taxon>Pseudonocardiaceae</taxon>
    </lineage>
</organism>
<dbReference type="Pfam" id="PF00126">
    <property type="entry name" value="HTH_1"/>
    <property type="match status" value="1"/>
</dbReference>
<dbReference type="PANTHER" id="PTHR30346">
    <property type="entry name" value="TRANSCRIPTIONAL DUAL REGULATOR HCAR-RELATED"/>
    <property type="match status" value="1"/>
</dbReference>
<dbReference type="RefSeq" id="WP_378060227.1">
    <property type="nucleotide sequence ID" value="NZ_JBHSIS010000022.1"/>
</dbReference>
<dbReference type="Proteomes" id="UP001595859">
    <property type="component" value="Unassembled WGS sequence"/>
</dbReference>
<dbReference type="InterPro" id="IPR005119">
    <property type="entry name" value="LysR_subst-bd"/>
</dbReference>
<dbReference type="Gene3D" id="3.40.190.10">
    <property type="entry name" value="Periplasmic binding protein-like II"/>
    <property type="match status" value="2"/>
</dbReference>
<evidence type="ECO:0000256" key="3">
    <source>
        <dbReference type="ARBA" id="ARBA00023125"/>
    </source>
</evidence>
<accession>A0ABV9SBK6</accession>
<evidence type="ECO:0000256" key="4">
    <source>
        <dbReference type="ARBA" id="ARBA00023163"/>
    </source>
</evidence>
<comment type="similarity">
    <text evidence="1">Belongs to the LysR transcriptional regulatory family.</text>
</comment>
<dbReference type="CDD" id="cd08414">
    <property type="entry name" value="PBP2_LTTR_aromatics_like"/>
    <property type="match status" value="1"/>
</dbReference>
<dbReference type="Gene3D" id="1.10.10.10">
    <property type="entry name" value="Winged helix-like DNA-binding domain superfamily/Winged helix DNA-binding domain"/>
    <property type="match status" value="1"/>
</dbReference>
<protein>
    <submittedName>
        <fullName evidence="6">LysR family transcriptional regulator</fullName>
    </submittedName>
</protein>